<protein>
    <submittedName>
        <fullName evidence="3">Helix-turn-helix domain-containing protein</fullName>
    </submittedName>
</protein>
<evidence type="ECO:0000259" key="2">
    <source>
        <dbReference type="PROSITE" id="PS50943"/>
    </source>
</evidence>
<dbReference type="PANTHER" id="PTHR46558:SF11">
    <property type="entry name" value="HTH-TYPE TRANSCRIPTIONAL REGULATOR XRE"/>
    <property type="match status" value="1"/>
</dbReference>
<dbReference type="InterPro" id="IPR010982">
    <property type="entry name" value="Lambda_DNA-bd_dom_sf"/>
</dbReference>
<proteinExistence type="predicted"/>
<evidence type="ECO:0000313" key="3">
    <source>
        <dbReference type="EMBL" id="MCQ4921950.1"/>
    </source>
</evidence>
<dbReference type="SMART" id="SM00530">
    <property type="entry name" value="HTH_XRE"/>
    <property type="match status" value="1"/>
</dbReference>
<evidence type="ECO:0000313" key="4">
    <source>
        <dbReference type="Proteomes" id="UP001524478"/>
    </source>
</evidence>
<dbReference type="Pfam" id="PF01381">
    <property type="entry name" value="HTH_3"/>
    <property type="match status" value="1"/>
</dbReference>
<reference evidence="3 4" key="1">
    <citation type="submission" date="2022-06" db="EMBL/GenBank/DDBJ databases">
        <title>Isolation of gut microbiota from human fecal samples.</title>
        <authorList>
            <person name="Pamer E.G."/>
            <person name="Barat B."/>
            <person name="Waligurski E."/>
            <person name="Medina S."/>
            <person name="Paddock L."/>
            <person name="Mostad J."/>
        </authorList>
    </citation>
    <scope>NUCLEOTIDE SEQUENCE [LARGE SCALE GENOMIC DNA]</scope>
    <source>
        <strain evidence="3 4">DFI.7.95</strain>
    </source>
</reference>
<dbReference type="PANTHER" id="PTHR46558">
    <property type="entry name" value="TRACRIPTIONAL REGULATORY PROTEIN-RELATED-RELATED"/>
    <property type="match status" value="1"/>
</dbReference>
<comment type="caution">
    <text evidence="3">The sequence shown here is derived from an EMBL/GenBank/DDBJ whole genome shotgun (WGS) entry which is preliminary data.</text>
</comment>
<dbReference type="EMBL" id="JANGAC010000002">
    <property type="protein sequence ID" value="MCQ4921950.1"/>
    <property type="molecule type" value="Genomic_DNA"/>
</dbReference>
<accession>A0ABT1S660</accession>
<sequence length="71" mass="8305">MKEINIAKTLVVKRKEKGITQEELAKYIGVLKASISKWETGQSYPDITFLPLHGYYFKEILKENNYNLKIK</sequence>
<feature type="domain" description="HTH cro/C1-type" evidence="2">
    <location>
        <begin position="10"/>
        <end position="50"/>
    </location>
</feature>
<keyword evidence="4" id="KW-1185">Reference proteome</keyword>
<dbReference type="SUPFAM" id="SSF47413">
    <property type="entry name" value="lambda repressor-like DNA-binding domains"/>
    <property type="match status" value="1"/>
</dbReference>
<dbReference type="Proteomes" id="UP001524478">
    <property type="component" value="Unassembled WGS sequence"/>
</dbReference>
<dbReference type="PROSITE" id="PS50943">
    <property type="entry name" value="HTH_CROC1"/>
    <property type="match status" value="1"/>
</dbReference>
<organism evidence="3 4">
    <name type="scientific">Tissierella carlieri</name>
    <dbReference type="NCBI Taxonomy" id="689904"/>
    <lineage>
        <taxon>Bacteria</taxon>
        <taxon>Bacillati</taxon>
        <taxon>Bacillota</taxon>
        <taxon>Tissierellia</taxon>
        <taxon>Tissierellales</taxon>
        <taxon>Tissierellaceae</taxon>
        <taxon>Tissierella</taxon>
    </lineage>
</organism>
<dbReference type="RefSeq" id="WP_256310304.1">
    <property type="nucleotide sequence ID" value="NZ_JANGAC010000002.1"/>
</dbReference>
<gene>
    <name evidence="3" type="ORF">NE686_02535</name>
</gene>
<dbReference type="Gene3D" id="1.10.260.40">
    <property type="entry name" value="lambda repressor-like DNA-binding domains"/>
    <property type="match status" value="1"/>
</dbReference>
<keyword evidence="1" id="KW-0238">DNA-binding</keyword>
<dbReference type="InterPro" id="IPR001387">
    <property type="entry name" value="Cro/C1-type_HTH"/>
</dbReference>
<name>A0ABT1S660_9FIRM</name>
<evidence type="ECO:0000256" key="1">
    <source>
        <dbReference type="ARBA" id="ARBA00023125"/>
    </source>
</evidence>
<dbReference type="CDD" id="cd00093">
    <property type="entry name" value="HTH_XRE"/>
    <property type="match status" value="1"/>
</dbReference>